<dbReference type="AlphaFoldDB" id="A0A9P5H784"/>
<name>A0A9P5H784_9HYPO</name>
<dbReference type="Proteomes" id="UP000722485">
    <property type="component" value="Unassembled WGS sequence"/>
</dbReference>
<dbReference type="Pfam" id="PF00962">
    <property type="entry name" value="A_deaminase"/>
    <property type="match status" value="1"/>
</dbReference>
<comment type="cofactor">
    <cofactor evidence="1">
        <name>Zn(2+)</name>
        <dbReference type="ChEBI" id="CHEBI:29105"/>
    </cofactor>
</comment>
<reference evidence="7" key="1">
    <citation type="submission" date="2020-03" db="EMBL/GenBank/DDBJ databases">
        <title>Draft Genome Sequence of Cylindrodendrum hubeiense.</title>
        <authorList>
            <person name="Buettner E."/>
            <person name="Kellner H."/>
        </authorList>
    </citation>
    <scope>NUCLEOTIDE SEQUENCE</scope>
    <source>
        <strain evidence="7">IHI 201604</strain>
    </source>
</reference>
<proteinExistence type="predicted"/>
<dbReference type="GO" id="GO:0043103">
    <property type="term" value="P:hypoxanthine salvage"/>
    <property type="evidence" value="ECO:0007669"/>
    <property type="project" value="TreeGrafter"/>
</dbReference>
<dbReference type="InterPro" id="IPR032466">
    <property type="entry name" value="Metal_Hydrolase"/>
</dbReference>
<dbReference type="SUPFAM" id="SSF51556">
    <property type="entry name" value="Metallo-dependent hydrolases"/>
    <property type="match status" value="1"/>
</dbReference>
<keyword evidence="3" id="KW-0378">Hydrolase</keyword>
<feature type="region of interest" description="Disordered" evidence="5">
    <location>
        <begin position="1"/>
        <end position="86"/>
    </location>
</feature>
<dbReference type="InterPro" id="IPR006330">
    <property type="entry name" value="Ado/ade_deaminase"/>
</dbReference>
<dbReference type="OrthoDB" id="272271at2759"/>
<dbReference type="GO" id="GO:0046872">
    <property type="term" value="F:metal ion binding"/>
    <property type="evidence" value="ECO:0007669"/>
    <property type="project" value="UniProtKB-KW"/>
</dbReference>
<keyword evidence="8" id="KW-1185">Reference proteome</keyword>
<dbReference type="PANTHER" id="PTHR43114">
    <property type="entry name" value="ADENINE DEAMINASE"/>
    <property type="match status" value="1"/>
</dbReference>
<protein>
    <recommendedName>
        <fullName evidence="6">Adenosine deaminase domain-containing protein</fullName>
    </recommendedName>
</protein>
<gene>
    <name evidence="7" type="ORF">G7Z17_g7377</name>
</gene>
<evidence type="ECO:0000256" key="5">
    <source>
        <dbReference type="SAM" id="MobiDB-lite"/>
    </source>
</evidence>
<keyword evidence="4" id="KW-0862">Zinc</keyword>
<organism evidence="7 8">
    <name type="scientific">Cylindrodendrum hubeiense</name>
    <dbReference type="NCBI Taxonomy" id="595255"/>
    <lineage>
        <taxon>Eukaryota</taxon>
        <taxon>Fungi</taxon>
        <taxon>Dikarya</taxon>
        <taxon>Ascomycota</taxon>
        <taxon>Pezizomycotina</taxon>
        <taxon>Sordariomycetes</taxon>
        <taxon>Hypocreomycetidae</taxon>
        <taxon>Hypocreales</taxon>
        <taxon>Nectriaceae</taxon>
        <taxon>Cylindrodendrum</taxon>
    </lineage>
</organism>
<dbReference type="GO" id="GO:0006146">
    <property type="term" value="P:adenine catabolic process"/>
    <property type="evidence" value="ECO:0007669"/>
    <property type="project" value="TreeGrafter"/>
</dbReference>
<dbReference type="EMBL" id="JAANBB010000163">
    <property type="protein sequence ID" value="KAF7547941.1"/>
    <property type="molecule type" value="Genomic_DNA"/>
</dbReference>
<dbReference type="PANTHER" id="PTHR43114:SF6">
    <property type="entry name" value="ADENINE DEAMINASE"/>
    <property type="match status" value="1"/>
</dbReference>
<dbReference type="GO" id="GO:0005829">
    <property type="term" value="C:cytosol"/>
    <property type="evidence" value="ECO:0007669"/>
    <property type="project" value="TreeGrafter"/>
</dbReference>
<feature type="compositionally biased region" description="Acidic residues" evidence="5">
    <location>
        <begin position="10"/>
        <end position="21"/>
    </location>
</feature>
<keyword evidence="2" id="KW-0479">Metal-binding</keyword>
<dbReference type="InterPro" id="IPR001365">
    <property type="entry name" value="A_deaminase_dom"/>
</dbReference>
<dbReference type="Gene3D" id="3.20.20.140">
    <property type="entry name" value="Metal-dependent hydrolases"/>
    <property type="match status" value="1"/>
</dbReference>
<dbReference type="GO" id="GO:0005634">
    <property type="term" value="C:nucleus"/>
    <property type="evidence" value="ECO:0007669"/>
    <property type="project" value="TreeGrafter"/>
</dbReference>
<dbReference type="GO" id="GO:0000034">
    <property type="term" value="F:adenine deaminase activity"/>
    <property type="evidence" value="ECO:0007669"/>
    <property type="project" value="TreeGrafter"/>
</dbReference>
<evidence type="ECO:0000313" key="7">
    <source>
        <dbReference type="EMBL" id="KAF7547941.1"/>
    </source>
</evidence>
<feature type="domain" description="Adenosine deaminase" evidence="6">
    <location>
        <begin position="117"/>
        <end position="221"/>
    </location>
</feature>
<evidence type="ECO:0000259" key="6">
    <source>
        <dbReference type="Pfam" id="PF00962"/>
    </source>
</evidence>
<evidence type="ECO:0000256" key="4">
    <source>
        <dbReference type="ARBA" id="ARBA00022833"/>
    </source>
</evidence>
<evidence type="ECO:0000256" key="2">
    <source>
        <dbReference type="ARBA" id="ARBA00022723"/>
    </source>
</evidence>
<comment type="caution">
    <text evidence="7">The sequence shown here is derived from an EMBL/GenBank/DDBJ whole genome shotgun (WGS) entry which is preliminary data.</text>
</comment>
<evidence type="ECO:0000256" key="1">
    <source>
        <dbReference type="ARBA" id="ARBA00001947"/>
    </source>
</evidence>
<accession>A0A9P5H784</accession>
<feature type="compositionally biased region" description="Low complexity" evidence="5">
    <location>
        <begin position="24"/>
        <end position="43"/>
    </location>
</feature>
<evidence type="ECO:0000313" key="8">
    <source>
        <dbReference type="Proteomes" id="UP000722485"/>
    </source>
</evidence>
<evidence type="ECO:0000256" key="3">
    <source>
        <dbReference type="ARBA" id="ARBA00022801"/>
    </source>
</evidence>
<sequence>MEGLAAWEVAWEEAWEEEEEEPPKQTTQTTQDTQDTQNTQNTKPRVPLAPSGASHTQRPPLEARDARPSLTSDANGRKPPTPASQSVREIRILPKLALWIASIMCKSPLHGFIAALPKVEQHLHIEGTLEPELLFALADKNGIALPDDPVYASPETLRERYQNFTCLDDFLHYYYLGMSVLVTEADYETLAWAYFEKAARDKVLHAEVFFDPQAHTARGSSPSPSSTSSASCATCRCPSPTPSSTPCWIAAT</sequence>